<sequence length="119" mass="13140">MDFKIDKLENHTVIEVLEEKLDTNVAPSLKSELVLISGNGEKNIVLDMRNCRYCDSSGLSAILVANRLCKNANGTFVLTGLTDAVERLITISQLDTVLNIAYSREEAAEIVNKAENDKK</sequence>
<dbReference type="InterPro" id="IPR002645">
    <property type="entry name" value="STAS_dom"/>
</dbReference>
<comment type="similarity">
    <text evidence="1 2">Belongs to the anti-sigma-factor antagonist family.</text>
</comment>
<dbReference type="PANTHER" id="PTHR33495">
    <property type="entry name" value="ANTI-SIGMA FACTOR ANTAGONIST TM_1081-RELATED-RELATED"/>
    <property type="match status" value="1"/>
</dbReference>
<dbReference type="SUPFAM" id="SSF52091">
    <property type="entry name" value="SpoIIaa-like"/>
    <property type="match status" value="1"/>
</dbReference>
<name>A0A1G6H6R8_9BACT</name>
<protein>
    <recommendedName>
        <fullName evidence="2">Anti-sigma factor antagonist</fullName>
    </recommendedName>
</protein>
<dbReference type="OrthoDB" id="9796110at2"/>
<evidence type="ECO:0000256" key="2">
    <source>
        <dbReference type="RuleBase" id="RU003749"/>
    </source>
</evidence>
<dbReference type="RefSeq" id="WP_092435743.1">
    <property type="nucleotide sequence ID" value="NZ_FMYP01000007.1"/>
</dbReference>
<gene>
    <name evidence="4" type="ORF">SAMN05216323_100751</name>
</gene>
<dbReference type="STRING" id="1640674.SAMN05216323_100751"/>
<dbReference type="PROSITE" id="PS50801">
    <property type="entry name" value="STAS"/>
    <property type="match status" value="1"/>
</dbReference>
<dbReference type="EMBL" id="FMYP01000007">
    <property type="protein sequence ID" value="SDB89625.1"/>
    <property type="molecule type" value="Genomic_DNA"/>
</dbReference>
<dbReference type="Gene3D" id="3.30.750.24">
    <property type="entry name" value="STAS domain"/>
    <property type="match status" value="1"/>
</dbReference>
<proteinExistence type="inferred from homology"/>
<keyword evidence="5" id="KW-1185">Reference proteome</keyword>
<reference evidence="4 5" key="1">
    <citation type="submission" date="2016-09" db="EMBL/GenBank/DDBJ databases">
        <authorList>
            <person name="Capua I."/>
            <person name="De Benedictis P."/>
            <person name="Joannis T."/>
            <person name="Lombin L.H."/>
            <person name="Cattoli G."/>
        </authorList>
    </citation>
    <scope>NUCLEOTIDE SEQUENCE [LARGE SCALE GENOMIC DNA]</scope>
    <source>
        <strain evidence="4 5">A7P-90m</strain>
    </source>
</reference>
<dbReference type="InterPro" id="IPR036513">
    <property type="entry name" value="STAS_dom_sf"/>
</dbReference>
<accession>A0A1G6H6R8</accession>
<dbReference type="AlphaFoldDB" id="A0A1G6H6R8"/>
<evidence type="ECO:0000313" key="5">
    <source>
        <dbReference type="Proteomes" id="UP000199452"/>
    </source>
</evidence>
<dbReference type="NCBIfam" id="TIGR00377">
    <property type="entry name" value="ant_ant_sig"/>
    <property type="match status" value="1"/>
</dbReference>
<evidence type="ECO:0000259" key="3">
    <source>
        <dbReference type="PROSITE" id="PS50801"/>
    </source>
</evidence>
<organism evidence="4 5">
    <name type="scientific">Williamwhitmania taraxaci</name>
    <dbReference type="NCBI Taxonomy" id="1640674"/>
    <lineage>
        <taxon>Bacteria</taxon>
        <taxon>Pseudomonadati</taxon>
        <taxon>Bacteroidota</taxon>
        <taxon>Bacteroidia</taxon>
        <taxon>Bacteroidales</taxon>
        <taxon>Williamwhitmaniaceae</taxon>
        <taxon>Williamwhitmania</taxon>
    </lineage>
</organism>
<dbReference type="InterPro" id="IPR003658">
    <property type="entry name" value="Anti-sigma_ant"/>
</dbReference>
<dbReference type="CDD" id="cd07043">
    <property type="entry name" value="STAS_anti-anti-sigma_factors"/>
    <property type="match status" value="1"/>
</dbReference>
<dbReference type="PANTHER" id="PTHR33495:SF2">
    <property type="entry name" value="ANTI-SIGMA FACTOR ANTAGONIST TM_1081-RELATED"/>
    <property type="match status" value="1"/>
</dbReference>
<dbReference type="Proteomes" id="UP000199452">
    <property type="component" value="Unassembled WGS sequence"/>
</dbReference>
<dbReference type="Pfam" id="PF01740">
    <property type="entry name" value="STAS"/>
    <property type="match status" value="1"/>
</dbReference>
<evidence type="ECO:0000313" key="4">
    <source>
        <dbReference type="EMBL" id="SDB89625.1"/>
    </source>
</evidence>
<dbReference type="GO" id="GO:0043856">
    <property type="term" value="F:anti-sigma factor antagonist activity"/>
    <property type="evidence" value="ECO:0007669"/>
    <property type="project" value="InterPro"/>
</dbReference>
<feature type="domain" description="STAS" evidence="3">
    <location>
        <begin position="17"/>
        <end position="111"/>
    </location>
</feature>
<evidence type="ECO:0000256" key="1">
    <source>
        <dbReference type="ARBA" id="ARBA00009013"/>
    </source>
</evidence>